<feature type="transmembrane region" description="Helical" evidence="9">
    <location>
        <begin position="154"/>
        <end position="178"/>
    </location>
</feature>
<dbReference type="OrthoDB" id="5982228at2759"/>
<evidence type="ECO:0000256" key="6">
    <source>
        <dbReference type="ARBA" id="ARBA00023136"/>
    </source>
</evidence>
<gene>
    <name evidence="10" type="ORF">Rsub_04631</name>
</gene>
<evidence type="ECO:0000256" key="8">
    <source>
        <dbReference type="SAM" id="MobiDB-lite"/>
    </source>
</evidence>
<dbReference type="AlphaFoldDB" id="A0A2V0P3X5"/>
<accession>A0A2V0P3X5</accession>
<feature type="compositionally biased region" description="Pro residues" evidence="8">
    <location>
        <begin position="684"/>
        <end position="705"/>
    </location>
</feature>
<dbReference type="GO" id="GO:0015203">
    <property type="term" value="F:polyamine transmembrane transporter activity"/>
    <property type="evidence" value="ECO:0007669"/>
    <property type="project" value="UniProtKB-ARBA"/>
</dbReference>
<dbReference type="Proteomes" id="UP000247498">
    <property type="component" value="Unassembled WGS sequence"/>
</dbReference>
<feature type="transmembrane region" description="Helical" evidence="9">
    <location>
        <begin position="263"/>
        <end position="284"/>
    </location>
</feature>
<evidence type="ECO:0000256" key="7">
    <source>
        <dbReference type="ARBA" id="ARBA00024041"/>
    </source>
</evidence>
<dbReference type="Pfam" id="PF13520">
    <property type="entry name" value="AA_permease_2"/>
    <property type="match status" value="1"/>
</dbReference>
<evidence type="ECO:0000256" key="4">
    <source>
        <dbReference type="ARBA" id="ARBA00022692"/>
    </source>
</evidence>
<evidence type="ECO:0000313" key="11">
    <source>
        <dbReference type="Proteomes" id="UP000247498"/>
    </source>
</evidence>
<protein>
    <submittedName>
        <fullName evidence="10">Polyamine transporter-like</fullName>
    </submittedName>
</protein>
<dbReference type="FunCoup" id="A0A2V0P3X5">
    <property type="interactions" value="281"/>
</dbReference>
<dbReference type="InterPro" id="IPR002293">
    <property type="entry name" value="AA/rel_permease1"/>
</dbReference>
<evidence type="ECO:0000256" key="1">
    <source>
        <dbReference type="ARBA" id="ARBA00004651"/>
    </source>
</evidence>
<comment type="similarity">
    <text evidence="7">Belongs to the amino acid-polyamine-organocation (APC) superfamily. Polyamine:cation symporter (PHS) (TC 2.A.3.12) family.</text>
</comment>
<keyword evidence="2" id="KW-0813">Transport</keyword>
<dbReference type="PANTHER" id="PTHR45826">
    <property type="entry name" value="POLYAMINE TRANSPORTER PUT1"/>
    <property type="match status" value="1"/>
</dbReference>
<keyword evidence="4 9" id="KW-0812">Transmembrane</keyword>
<dbReference type="GO" id="GO:0005886">
    <property type="term" value="C:plasma membrane"/>
    <property type="evidence" value="ECO:0007669"/>
    <property type="project" value="UniProtKB-SubCell"/>
</dbReference>
<feature type="compositionally biased region" description="Low complexity" evidence="8">
    <location>
        <begin position="655"/>
        <end position="666"/>
    </location>
</feature>
<dbReference type="InterPro" id="IPR044566">
    <property type="entry name" value="RMV1-like"/>
</dbReference>
<evidence type="ECO:0000256" key="3">
    <source>
        <dbReference type="ARBA" id="ARBA00022475"/>
    </source>
</evidence>
<feature type="region of interest" description="Disordered" evidence="8">
    <location>
        <begin position="1"/>
        <end position="39"/>
    </location>
</feature>
<keyword evidence="3" id="KW-1003">Cell membrane</keyword>
<name>A0A2V0P3X5_9CHLO</name>
<evidence type="ECO:0000256" key="5">
    <source>
        <dbReference type="ARBA" id="ARBA00022989"/>
    </source>
</evidence>
<dbReference type="EMBL" id="BDRX01000028">
    <property type="protein sequence ID" value="GBF91907.1"/>
    <property type="molecule type" value="Genomic_DNA"/>
</dbReference>
<organism evidence="10 11">
    <name type="scientific">Raphidocelis subcapitata</name>
    <dbReference type="NCBI Taxonomy" id="307507"/>
    <lineage>
        <taxon>Eukaryota</taxon>
        <taxon>Viridiplantae</taxon>
        <taxon>Chlorophyta</taxon>
        <taxon>core chlorophytes</taxon>
        <taxon>Chlorophyceae</taxon>
        <taxon>CS clade</taxon>
        <taxon>Sphaeropleales</taxon>
        <taxon>Selenastraceae</taxon>
        <taxon>Raphidocelis</taxon>
    </lineage>
</organism>
<keyword evidence="6 9" id="KW-0472">Membrane</keyword>
<evidence type="ECO:0000256" key="2">
    <source>
        <dbReference type="ARBA" id="ARBA00022448"/>
    </source>
</evidence>
<feature type="transmembrane region" description="Helical" evidence="9">
    <location>
        <begin position="359"/>
        <end position="378"/>
    </location>
</feature>
<comment type="subcellular location">
    <subcellularLocation>
        <location evidence="1">Cell membrane</location>
        <topology evidence="1">Multi-pass membrane protein</topology>
    </subcellularLocation>
</comment>
<feature type="transmembrane region" description="Helical" evidence="9">
    <location>
        <begin position="416"/>
        <end position="442"/>
    </location>
</feature>
<reference evidence="10 11" key="1">
    <citation type="journal article" date="2018" name="Sci. Rep.">
        <title>Raphidocelis subcapitata (=Pseudokirchneriella subcapitata) provides an insight into genome evolution and environmental adaptations in the Sphaeropleales.</title>
        <authorList>
            <person name="Suzuki S."/>
            <person name="Yamaguchi H."/>
            <person name="Nakajima N."/>
            <person name="Kawachi M."/>
        </authorList>
    </citation>
    <scope>NUCLEOTIDE SEQUENCE [LARGE SCALE GENOMIC DNA]</scope>
    <source>
        <strain evidence="10 11">NIES-35</strain>
    </source>
</reference>
<sequence>MASPSRSKEADGVPYDPLPDVETGDGPPARHAAAGGAGGAAAAPHRRPLSLLPLIALIFFEVSGGPFGTEDAVAAAGPLLVIAGFVVFPLVWSVPEALITAELATAFPENSGYVAWVSAAFGPFWGFQEGWWSWLSGVTDNSIYPVMLADNLRLFFPALGGGWERVAFVMALSLALTYMNYRGLQVVGNAAMSTTVFIAAPFLLLCVFAAPHITPSNWLAVDWESVQWGTFLNIMFWNLNYWDSVSCLAGEVDRPAVTFPRALLWAVLLVVASYLLPTMAALGVMPQAGEWELGFYGKVAQQVAGNWLAWWVVLAAAASQIGQFQAEMSSDAFQLQGMAERGFLPKALARRSRHGTPTVGILLSSLGVCFLSFFDFVSIVELLNAIYCLAELLEFAAFVALRVTAPALPRPYRVPLPVWGLVLMLLPATLLLLTVLLMPVVAHDWTTVGATGLAMVSGFALYPFLCWLKETGAVDFADLGFEFAHVLRARRGRRASGRAAAGAAGAASDAGSEPPAGARSPGARGAYTIVASGALHYAGDDVYDADVFVDVDNDGEGHRRTMPPAGDGGGGGSGSGGSGGSRSGGSGSSGSGPPTGPGGTLRRVPAPRRGSGAPAPAGAAAAAPQRSPAGAAAAAAAAAGSARPSPGPSPRDGSRPPSSVSSFKVEVSSDEEGGEGPGETAPLVRPPPPPRRPPGKQPPRSPGAR</sequence>
<dbReference type="STRING" id="307507.A0A2V0P3X5"/>
<feature type="region of interest" description="Disordered" evidence="8">
    <location>
        <begin position="554"/>
        <end position="705"/>
    </location>
</feature>
<evidence type="ECO:0000313" key="10">
    <source>
        <dbReference type="EMBL" id="GBF91907.1"/>
    </source>
</evidence>
<feature type="transmembrane region" description="Helical" evidence="9">
    <location>
        <begin position="49"/>
        <end position="67"/>
    </location>
</feature>
<keyword evidence="11" id="KW-1185">Reference proteome</keyword>
<evidence type="ECO:0000256" key="9">
    <source>
        <dbReference type="SAM" id="Phobius"/>
    </source>
</evidence>
<dbReference type="PANTHER" id="PTHR45826:SF2">
    <property type="entry name" value="AMINO ACID TRANSPORTER"/>
    <property type="match status" value="1"/>
</dbReference>
<feature type="transmembrane region" description="Helical" evidence="9">
    <location>
        <begin position="448"/>
        <end position="468"/>
    </location>
</feature>
<feature type="compositionally biased region" description="Gly residues" evidence="8">
    <location>
        <begin position="566"/>
        <end position="590"/>
    </location>
</feature>
<dbReference type="Gene3D" id="1.20.1740.10">
    <property type="entry name" value="Amino acid/polyamine transporter I"/>
    <property type="match status" value="1"/>
</dbReference>
<feature type="transmembrane region" description="Helical" evidence="9">
    <location>
        <begin position="304"/>
        <end position="322"/>
    </location>
</feature>
<feature type="transmembrane region" description="Helical" evidence="9">
    <location>
        <begin position="384"/>
        <end position="404"/>
    </location>
</feature>
<dbReference type="FunFam" id="1.20.1740.10:FF:000041">
    <property type="entry name" value="Amino acid permease, putative"/>
    <property type="match status" value="1"/>
</dbReference>
<feature type="compositionally biased region" description="Low complexity" evidence="8">
    <location>
        <begin position="602"/>
        <end position="644"/>
    </location>
</feature>
<comment type="caution">
    <text evidence="10">The sequence shown here is derived from an EMBL/GenBank/DDBJ whole genome shotgun (WGS) entry which is preliminary data.</text>
</comment>
<proteinExistence type="inferred from homology"/>
<feature type="transmembrane region" description="Helical" evidence="9">
    <location>
        <begin position="73"/>
        <end position="92"/>
    </location>
</feature>
<dbReference type="InParanoid" id="A0A2V0P3X5"/>
<feature type="compositionally biased region" description="Basic and acidic residues" evidence="8">
    <location>
        <begin position="1"/>
        <end position="11"/>
    </location>
</feature>
<keyword evidence="5 9" id="KW-1133">Transmembrane helix</keyword>
<feature type="transmembrane region" description="Helical" evidence="9">
    <location>
        <begin position="190"/>
        <end position="213"/>
    </location>
</feature>